<gene>
    <name evidence="5" type="ORF">D915_004669</name>
</gene>
<keyword evidence="2" id="KW-0812">Transmembrane</keyword>
<evidence type="ECO:0000256" key="3">
    <source>
        <dbReference type="ARBA" id="ARBA00022989"/>
    </source>
</evidence>
<keyword evidence="3" id="KW-1133">Transmembrane helix</keyword>
<evidence type="ECO:0000313" key="6">
    <source>
        <dbReference type="Proteomes" id="UP000230066"/>
    </source>
</evidence>
<comment type="caution">
    <text evidence="5">The sequence shown here is derived from an EMBL/GenBank/DDBJ whole genome shotgun (WGS) entry which is preliminary data.</text>
</comment>
<keyword evidence="6" id="KW-1185">Reference proteome</keyword>
<name>A0A2H1CDD4_FASHE</name>
<evidence type="ECO:0000256" key="2">
    <source>
        <dbReference type="ARBA" id="ARBA00022692"/>
    </source>
</evidence>
<dbReference type="GO" id="GO:0005739">
    <property type="term" value="C:mitochondrion"/>
    <property type="evidence" value="ECO:0007669"/>
    <property type="project" value="UniProtKB-SubCell"/>
</dbReference>
<reference evidence="5" key="1">
    <citation type="submission" date="2019-03" db="EMBL/GenBank/DDBJ databases">
        <title>Improved annotation for the trematode Fasciola hepatica.</title>
        <authorList>
            <person name="Choi Y.-J."/>
            <person name="Martin J."/>
            <person name="Mitreva M."/>
        </authorList>
    </citation>
    <scope>NUCLEOTIDE SEQUENCE [LARGE SCALE GENOMIC DNA]</scope>
</reference>
<dbReference type="InterPro" id="IPR007667">
    <property type="entry name" value="Hypoxia_induced_domain"/>
</dbReference>
<dbReference type="Proteomes" id="UP000230066">
    <property type="component" value="Unassembled WGS sequence"/>
</dbReference>
<comment type="subcellular location">
    <subcellularLocation>
        <location evidence="1">Mitochondrion</location>
    </subcellularLocation>
</comment>
<protein>
    <submittedName>
        <fullName evidence="5">Huntingtin interacting protein 1</fullName>
    </submittedName>
</protein>
<organism evidence="5 6">
    <name type="scientific">Fasciola hepatica</name>
    <name type="common">Liver fluke</name>
    <dbReference type="NCBI Taxonomy" id="6192"/>
    <lineage>
        <taxon>Eukaryota</taxon>
        <taxon>Metazoa</taxon>
        <taxon>Spiralia</taxon>
        <taxon>Lophotrochozoa</taxon>
        <taxon>Platyhelminthes</taxon>
        <taxon>Trematoda</taxon>
        <taxon>Digenea</taxon>
        <taxon>Plagiorchiida</taxon>
        <taxon>Echinostomata</taxon>
        <taxon>Echinostomatoidea</taxon>
        <taxon>Fasciolidae</taxon>
        <taxon>Fasciola</taxon>
    </lineage>
</organism>
<dbReference type="Pfam" id="PF04588">
    <property type="entry name" value="HIG_1_N"/>
    <property type="match status" value="1"/>
</dbReference>
<accession>A0A2H1CDD4</accession>
<dbReference type="EMBL" id="JXXN02001595">
    <property type="protein sequence ID" value="THD24451.1"/>
    <property type="molecule type" value="Genomic_DNA"/>
</dbReference>
<dbReference type="AlphaFoldDB" id="A0A2H1CDD4"/>
<evidence type="ECO:0000256" key="1">
    <source>
        <dbReference type="ARBA" id="ARBA00004173"/>
    </source>
</evidence>
<sequence>MTDNEVNRSNKIKRMFSDYPILVAGIIFTGFALINGIRYSRLPAESISAQRMMRWRIYGQGGTLAIGAYSCAAGYKYLTADK</sequence>
<evidence type="ECO:0000256" key="4">
    <source>
        <dbReference type="ARBA" id="ARBA00023136"/>
    </source>
</evidence>
<evidence type="ECO:0000313" key="5">
    <source>
        <dbReference type="EMBL" id="THD24451.1"/>
    </source>
</evidence>
<keyword evidence="4" id="KW-0472">Membrane</keyword>
<dbReference type="PROSITE" id="PS51503">
    <property type="entry name" value="HIG1"/>
    <property type="match status" value="1"/>
</dbReference>
<proteinExistence type="predicted"/>